<evidence type="ECO:0000256" key="15">
    <source>
        <dbReference type="ARBA" id="ARBA00036527"/>
    </source>
</evidence>
<reference evidence="20" key="2">
    <citation type="submission" date="2025-09" db="UniProtKB">
        <authorList>
            <consortium name="Ensembl"/>
        </authorList>
    </citation>
    <scope>IDENTIFICATION</scope>
</reference>
<keyword evidence="21" id="KW-1185">Reference proteome</keyword>
<evidence type="ECO:0000256" key="11">
    <source>
        <dbReference type="ARBA" id="ARBA00023098"/>
    </source>
</evidence>
<keyword evidence="12" id="KW-0472">Membrane</keyword>
<evidence type="ECO:0000256" key="8">
    <source>
        <dbReference type="ARBA" id="ARBA00022832"/>
    </source>
</evidence>
<keyword evidence="10" id="KW-0445">Lipid transport</keyword>
<dbReference type="Pfam" id="PF13193">
    <property type="entry name" value="AMP-binding_C"/>
    <property type="match status" value="1"/>
</dbReference>
<evidence type="ECO:0000256" key="7">
    <source>
        <dbReference type="ARBA" id="ARBA00022741"/>
    </source>
</evidence>
<evidence type="ECO:0000256" key="10">
    <source>
        <dbReference type="ARBA" id="ARBA00023055"/>
    </source>
</evidence>
<dbReference type="Proteomes" id="UP000694393">
    <property type="component" value="Unplaced"/>
</dbReference>
<dbReference type="EC" id="6.2.1.3" evidence="14"/>
<comment type="catalytic activity">
    <reaction evidence="15">
        <text>a very long-chain fatty acid + ATP + CoA = a very long-chain fatty acyl-CoA + AMP + diphosphate</text>
        <dbReference type="Rhea" id="RHEA:54536"/>
        <dbReference type="ChEBI" id="CHEBI:30616"/>
        <dbReference type="ChEBI" id="CHEBI:33019"/>
        <dbReference type="ChEBI" id="CHEBI:57287"/>
        <dbReference type="ChEBI" id="CHEBI:58950"/>
        <dbReference type="ChEBI" id="CHEBI:138261"/>
        <dbReference type="ChEBI" id="CHEBI:456215"/>
    </reaction>
    <physiologicalReaction direction="left-to-right" evidence="15">
        <dbReference type="Rhea" id="RHEA:54537"/>
    </physiologicalReaction>
</comment>
<dbReference type="Pfam" id="PF00501">
    <property type="entry name" value="AMP-binding"/>
    <property type="match status" value="1"/>
</dbReference>
<evidence type="ECO:0000256" key="14">
    <source>
        <dbReference type="ARBA" id="ARBA00026121"/>
    </source>
</evidence>
<evidence type="ECO:0000259" key="19">
    <source>
        <dbReference type="Pfam" id="PF13193"/>
    </source>
</evidence>
<keyword evidence="4" id="KW-1003">Cell membrane</keyword>
<evidence type="ECO:0000256" key="17">
    <source>
        <dbReference type="ARBA" id="ARBA00048666"/>
    </source>
</evidence>
<evidence type="ECO:0000259" key="18">
    <source>
        <dbReference type="Pfam" id="PF00501"/>
    </source>
</evidence>
<protein>
    <recommendedName>
        <fullName evidence="14">long-chain-fatty-acid--CoA ligase</fullName>
        <ecNumber evidence="14">6.2.1.3</ecNumber>
    </recommendedName>
    <alternativeName>
        <fullName evidence="16">Long-chain-fatty-acid--CoA ligase</fullName>
    </alternativeName>
</protein>
<dbReference type="FunFam" id="3.30.300.30:FF:000002">
    <property type="entry name" value="Long-chain fatty acid transport protein 1"/>
    <property type="match status" value="1"/>
</dbReference>
<evidence type="ECO:0000256" key="1">
    <source>
        <dbReference type="ARBA" id="ARBA00004651"/>
    </source>
</evidence>
<evidence type="ECO:0000256" key="4">
    <source>
        <dbReference type="ARBA" id="ARBA00022475"/>
    </source>
</evidence>
<dbReference type="InterPro" id="IPR020845">
    <property type="entry name" value="AMP-binding_CS"/>
</dbReference>
<dbReference type="GO" id="GO:0005789">
    <property type="term" value="C:endoplasmic reticulum membrane"/>
    <property type="evidence" value="ECO:0007669"/>
    <property type="project" value="TreeGrafter"/>
</dbReference>
<dbReference type="Gene3D" id="3.40.50.12780">
    <property type="entry name" value="N-terminal domain of ligase-like"/>
    <property type="match status" value="1"/>
</dbReference>
<dbReference type="FunFam" id="3.40.50.12780:FF:000005">
    <property type="entry name" value="Solute carrier family 27 member 6"/>
    <property type="match status" value="1"/>
</dbReference>
<keyword evidence="6" id="KW-0812">Transmembrane</keyword>
<feature type="domain" description="AMP-dependent synthetase/ligase" evidence="18">
    <location>
        <begin position="62"/>
        <end position="379"/>
    </location>
</feature>
<dbReference type="InterPro" id="IPR000873">
    <property type="entry name" value="AMP-dep_synth/lig_dom"/>
</dbReference>
<dbReference type="InterPro" id="IPR045851">
    <property type="entry name" value="AMP-bd_C_sf"/>
</dbReference>
<evidence type="ECO:0000256" key="16">
    <source>
        <dbReference type="ARBA" id="ARBA00041297"/>
    </source>
</evidence>
<dbReference type="SUPFAM" id="SSF56801">
    <property type="entry name" value="Acetyl-CoA synthetase-like"/>
    <property type="match status" value="1"/>
</dbReference>
<reference evidence="20" key="1">
    <citation type="submission" date="2025-08" db="UniProtKB">
        <authorList>
            <consortium name="Ensembl"/>
        </authorList>
    </citation>
    <scope>IDENTIFICATION</scope>
</reference>
<evidence type="ECO:0000313" key="20">
    <source>
        <dbReference type="Ensembl" id="ENSPCEP00000004344.1"/>
    </source>
</evidence>
<feature type="domain" description="AMP-binding enzyme C-terminal" evidence="19">
    <location>
        <begin position="502"/>
        <end position="578"/>
    </location>
</feature>
<dbReference type="PROSITE" id="PS00455">
    <property type="entry name" value="AMP_BINDING"/>
    <property type="match status" value="1"/>
</dbReference>
<dbReference type="GO" id="GO:0000166">
    <property type="term" value="F:nucleotide binding"/>
    <property type="evidence" value="ECO:0007669"/>
    <property type="project" value="UniProtKB-KW"/>
</dbReference>
<keyword evidence="9" id="KW-1133">Transmembrane helix</keyword>
<evidence type="ECO:0000256" key="3">
    <source>
        <dbReference type="ARBA" id="ARBA00022448"/>
    </source>
</evidence>
<name>A0A8C8RG56_9SAUR</name>
<keyword evidence="7" id="KW-0547">Nucleotide-binding</keyword>
<dbReference type="PANTHER" id="PTHR43107">
    <property type="entry name" value="LONG-CHAIN FATTY ACID TRANSPORT PROTEIN"/>
    <property type="match status" value="1"/>
</dbReference>
<dbReference type="GO" id="GO:0004467">
    <property type="term" value="F:long-chain fatty acid-CoA ligase activity"/>
    <property type="evidence" value="ECO:0007669"/>
    <property type="project" value="UniProtKB-EC"/>
</dbReference>
<accession>A0A8C8RG56</accession>
<evidence type="ECO:0000256" key="2">
    <source>
        <dbReference type="ARBA" id="ARBA00006432"/>
    </source>
</evidence>
<evidence type="ECO:0000256" key="6">
    <source>
        <dbReference type="ARBA" id="ARBA00022692"/>
    </source>
</evidence>
<keyword evidence="3" id="KW-0813">Transport</keyword>
<evidence type="ECO:0000313" key="21">
    <source>
        <dbReference type="Proteomes" id="UP000694393"/>
    </source>
</evidence>
<keyword evidence="8" id="KW-0276">Fatty acid metabolism</keyword>
<evidence type="ECO:0000256" key="13">
    <source>
        <dbReference type="ARBA" id="ARBA00024484"/>
    </source>
</evidence>
<dbReference type="GO" id="GO:0005886">
    <property type="term" value="C:plasma membrane"/>
    <property type="evidence" value="ECO:0007669"/>
    <property type="project" value="UniProtKB-SubCell"/>
</dbReference>
<dbReference type="GO" id="GO:0006869">
    <property type="term" value="P:lipid transport"/>
    <property type="evidence" value="ECO:0007669"/>
    <property type="project" value="UniProtKB-KW"/>
</dbReference>
<organism evidence="20 21">
    <name type="scientific">Pelusios castaneus</name>
    <name type="common">West African mud turtle</name>
    <dbReference type="NCBI Taxonomy" id="367368"/>
    <lineage>
        <taxon>Eukaryota</taxon>
        <taxon>Metazoa</taxon>
        <taxon>Chordata</taxon>
        <taxon>Craniata</taxon>
        <taxon>Vertebrata</taxon>
        <taxon>Euteleostomi</taxon>
        <taxon>Archelosauria</taxon>
        <taxon>Testudinata</taxon>
        <taxon>Testudines</taxon>
        <taxon>Pleurodira</taxon>
        <taxon>Pelomedusidae</taxon>
        <taxon>Pelusios</taxon>
    </lineage>
</organism>
<evidence type="ECO:0000256" key="12">
    <source>
        <dbReference type="ARBA" id="ARBA00023136"/>
    </source>
</evidence>
<dbReference type="Gene3D" id="3.30.300.30">
    <property type="match status" value="1"/>
</dbReference>
<keyword evidence="5" id="KW-0436">Ligase</keyword>
<comment type="catalytic activity">
    <reaction evidence="17">
        <text>tetracosanoate + ATP + CoA = tetracosanoyl-CoA + AMP + diphosphate</text>
        <dbReference type="Rhea" id="RHEA:33639"/>
        <dbReference type="ChEBI" id="CHEBI:30616"/>
        <dbReference type="ChEBI" id="CHEBI:31014"/>
        <dbReference type="ChEBI" id="CHEBI:33019"/>
        <dbReference type="ChEBI" id="CHEBI:57287"/>
        <dbReference type="ChEBI" id="CHEBI:65052"/>
        <dbReference type="ChEBI" id="CHEBI:456215"/>
    </reaction>
    <physiologicalReaction direction="left-to-right" evidence="17">
        <dbReference type="Rhea" id="RHEA:33640"/>
    </physiologicalReaction>
</comment>
<comment type="subcellular location">
    <subcellularLocation>
        <location evidence="1">Cell membrane</location>
        <topology evidence="1">Multi-pass membrane protein</topology>
    </subcellularLocation>
</comment>
<keyword evidence="11" id="KW-0443">Lipid metabolism</keyword>
<dbReference type="Ensembl" id="ENSPCET00000004489.1">
    <property type="protein sequence ID" value="ENSPCEP00000004344.1"/>
    <property type="gene ID" value="ENSPCEG00000003260.1"/>
</dbReference>
<sequence length="626" mass="68747">MAPPPHLILPGFSAGLGAGLGKRLLWPHLWADVAFLLRALLCRRRLQREAGPGDSSLAQRFARLARAAPDRLFLRYGEQRFSYGQAERASRRVANALRAWRGPGGPLLPGQTVALLVGNEPAFVWAWLGLAALGVAPAFLGTGLRRGALLHCLRSCGARALLVASDLSEAVEALLPTLQELGIMVWMLGPGPCLPGVTSLQELLEEASEEPVPLDLSTPSDMKDTCLYIFTSGTTGLPKAARISHLKAIMCLGFYRLVGASSQDVIYVALPLYHMSGSLLGIIGCMGIGATCVLKRKFSASQFWDDCRRYRVTVLQYIGELCRYLVNQPQREGERDHSLHLAVGSGLRPDVWREFLRRFGDIRIVETYGMTEGNVTFFNYTGTPGAVGRSSFFYKLFSPFELVRYDVLQGAPVRDAAGRCQRVSPGETGLLISPVTPQNPFLGYAGHKELSDHKLLHNVFADGDTYFNTGDLMAQDAAQFVYFRDRTGDTYRWKGENVATTEVAEALAALDSLQEANVYGVTVPGYEGRAGMAAIVLRPGCELDGVQLYSHVVEFLPPYARPRFLRVQDHLAMTHTFKQHKVHLANEGCDPTRLPDPLYLLDDASKSYVPLTPQLWEGVLSGAVRI</sequence>
<dbReference type="InterPro" id="IPR042099">
    <property type="entry name" value="ANL_N_sf"/>
</dbReference>
<evidence type="ECO:0000256" key="5">
    <source>
        <dbReference type="ARBA" id="ARBA00022598"/>
    </source>
</evidence>
<comment type="similarity">
    <text evidence="2">Belongs to the ATP-dependent AMP-binding enzyme family.</text>
</comment>
<dbReference type="AlphaFoldDB" id="A0A8C8RG56"/>
<proteinExistence type="inferred from homology"/>
<comment type="catalytic activity">
    <reaction evidence="13">
        <text>a long-chain fatty acid + ATP + CoA = a long-chain fatty acyl-CoA + AMP + diphosphate</text>
        <dbReference type="Rhea" id="RHEA:15421"/>
        <dbReference type="ChEBI" id="CHEBI:30616"/>
        <dbReference type="ChEBI" id="CHEBI:33019"/>
        <dbReference type="ChEBI" id="CHEBI:57287"/>
        <dbReference type="ChEBI" id="CHEBI:57560"/>
        <dbReference type="ChEBI" id="CHEBI:83139"/>
        <dbReference type="ChEBI" id="CHEBI:456215"/>
        <dbReference type="EC" id="6.2.1.3"/>
    </reaction>
    <physiologicalReaction direction="left-to-right" evidence="13">
        <dbReference type="Rhea" id="RHEA:15422"/>
    </physiologicalReaction>
</comment>
<dbReference type="PANTHER" id="PTHR43107:SF12">
    <property type="entry name" value="LONG-CHAIN FATTY ACID TRANSPORT PROTEIN 3"/>
    <property type="match status" value="1"/>
</dbReference>
<dbReference type="InterPro" id="IPR025110">
    <property type="entry name" value="AMP-bd_C"/>
</dbReference>
<evidence type="ECO:0000256" key="9">
    <source>
        <dbReference type="ARBA" id="ARBA00022989"/>
    </source>
</evidence>